<evidence type="ECO:0000259" key="5">
    <source>
        <dbReference type="PROSITE" id="PS50106"/>
    </source>
</evidence>
<evidence type="ECO:0000313" key="7">
    <source>
        <dbReference type="Proteomes" id="UP001292368"/>
    </source>
</evidence>
<dbReference type="PANTHER" id="PTHR32060">
    <property type="entry name" value="TAIL-SPECIFIC PROTEASE"/>
    <property type="match status" value="1"/>
</dbReference>
<evidence type="ECO:0000256" key="1">
    <source>
        <dbReference type="ARBA" id="ARBA00009179"/>
    </source>
</evidence>
<reference evidence="6" key="1">
    <citation type="submission" date="2019-11" db="EMBL/GenBank/DDBJ databases">
        <title>Characterization of Clostridium perfringens isolates from swine manure treated agricultural soils.</title>
        <authorList>
            <person name="Wushke S.T."/>
        </authorList>
    </citation>
    <scope>NUCLEOTIDE SEQUENCE</scope>
    <source>
        <strain evidence="6">V2</strain>
    </source>
</reference>
<dbReference type="InterPro" id="IPR041489">
    <property type="entry name" value="PDZ_6"/>
</dbReference>
<evidence type="ECO:0000313" key="6">
    <source>
        <dbReference type="EMBL" id="MDZ5010940.1"/>
    </source>
</evidence>
<dbReference type="GO" id="GO:0007165">
    <property type="term" value="P:signal transduction"/>
    <property type="evidence" value="ECO:0007669"/>
    <property type="project" value="TreeGrafter"/>
</dbReference>
<dbReference type="Pfam" id="PF17820">
    <property type="entry name" value="PDZ_6"/>
    <property type="match status" value="1"/>
</dbReference>
<keyword evidence="4" id="KW-0720">Serine protease</keyword>
<keyword evidence="3" id="KW-0378">Hydrolase</keyword>
<dbReference type="GO" id="GO:0004175">
    <property type="term" value="F:endopeptidase activity"/>
    <property type="evidence" value="ECO:0007669"/>
    <property type="project" value="TreeGrafter"/>
</dbReference>
<dbReference type="GO" id="GO:0008236">
    <property type="term" value="F:serine-type peptidase activity"/>
    <property type="evidence" value="ECO:0007669"/>
    <property type="project" value="UniProtKB-KW"/>
</dbReference>
<dbReference type="Gene3D" id="3.30.750.44">
    <property type="match status" value="1"/>
</dbReference>
<dbReference type="InterPro" id="IPR001478">
    <property type="entry name" value="PDZ"/>
</dbReference>
<comment type="caution">
    <text evidence="6">The sequence shown here is derived from an EMBL/GenBank/DDBJ whole genome shotgun (WGS) entry which is preliminary data.</text>
</comment>
<dbReference type="GO" id="GO:0006508">
    <property type="term" value="P:proteolysis"/>
    <property type="evidence" value="ECO:0007669"/>
    <property type="project" value="UniProtKB-KW"/>
</dbReference>
<evidence type="ECO:0000256" key="4">
    <source>
        <dbReference type="ARBA" id="ARBA00022825"/>
    </source>
</evidence>
<dbReference type="FunFam" id="2.30.42.10:FF:000063">
    <property type="entry name" value="Peptidase, S41 family"/>
    <property type="match status" value="1"/>
</dbReference>
<gene>
    <name evidence="6" type="ORF">GNF77_18995</name>
</gene>
<dbReference type="CDD" id="cd06782">
    <property type="entry name" value="cpPDZ_CPP-like"/>
    <property type="match status" value="1"/>
</dbReference>
<dbReference type="RefSeq" id="WP_322382660.1">
    <property type="nucleotide sequence ID" value="NZ_WNVM01000967.1"/>
</dbReference>
<feature type="non-terminal residue" evidence="6">
    <location>
        <position position="1"/>
    </location>
</feature>
<protein>
    <submittedName>
        <fullName evidence="6">PDZ domain-containing protein</fullName>
    </submittedName>
</protein>
<proteinExistence type="inferred from homology"/>
<keyword evidence="2" id="KW-0645">Protease</keyword>
<name>A0AAW9IU87_CLOPF</name>
<dbReference type="AlphaFoldDB" id="A0AAW9IU87"/>
<dbReference type="Gene3D" id="2.30.42.10">
    <property type="match status" value="1"/>
</dbReference>
<dbReference type="EMBL" id="WNVM01000967">
    <property type="protein sequence ID" value="MDZ5010940.1"/>
    <property type="molecule type" value="Genomic_DNA"/>
</dbReference>
<feature type="non-terminal residue" evidence="6">
    <location>
        <position position="122"/>
    </location>
</feature>
<dbReference type="InterPro" id="IPR036034">
    <property type="entry name" value="PDZ_sf"/>
</dbReference>
<dbReference type="PANTHER" id="PTHR32060:SF30">
    <property type="entry name" value="CARBOXY-TERMINAL PROCESSING PROTEASE CTPA"/>
    <property type="match status" value="1"/>
</dbReference>
<organism evidence="6 7">
    <name type="scientific">Clostridium perfringens</name>
    <dbReference type="NCBI Taxonomy" id="1502"/>
    <lineage>
        <taxon>Bacteria</taxon>
        <taxon>Bacillati</taxon>
        <taxon>Bacillota</taxon>
        <taxon>Clostridia</taxon>
        <taxon>Eubacteriales</taxon>
        <taxon>Clostridiaceae</taxon>
        <taxon>Clostridium</taxon>
    </lineage>
</organism>
<dbReference type="Proteomes" id="UP001292368">
    <property type="component" value="Unassembled WGS sequence"/>
</dbReference>
<sequence length="122" mass="12976">VFMNANEYKSFVEQSEGHFVGIGAQLGIKDDKVTIVAPIEGPPAEKAGLKSGDVILKVDGTDIVAPNVEKTISMIKGEQGKPVTLTVARANSQDLDITIVRDVIKVVSVRGEIIDGNVGYIQ</sequence>
<evidence type="ECO:0000256" key="3">
    <source>
        <dbReference type="ARBA" id="ARBA00022801"/>
    </source>
</evidence>
<comment type="similarity">
    <text evidence="1">Belongs to the peptidase S41A family.</text>
</comment>
<feature type="domain" description="PDZ" evidence="5">
    <location>
        <begin position="8"/>
        <end position="91"/>
    </location>
</feature>
<dbReference type="SMART" id="SM00228">
    <property type="entry name" value="PDZ"/>
    <property type="match status" value="1"/>
</dbReference>
<dbReference type="PROSITE" id="PS50106">
    <property type="entry name" value="PDZ"/>
    <property type="match status" value="1"/>
</dbReference>
<dbReference type="GO" id="GO:0030288">
    <property type="term" value="C:outer membrane-bounded periplasmic space"/>
    <property type="evidence" value="ECO:0007669"/>
    <property type="project" value="TreeGrafter"/>
</dbReference>
<evidence type="ECO:0000256" key="2">
    <source>
        <dbReference type="ARBA" id="ARBA00022670"/>
    </source>
</evidence>
<dbReference type="SUPFAM" id="SSF50156">
    <property type="entry name" value="PDZ domain-like"/>
    <property type="match status" value="1"/>
</dbReference>
<accession>A0AAW9IU87</accession>